<dbReference type="NCBIfam" id="NF002550">
    <property type="entry name" value="PRK02106.1"/>
    <property type="match status" value="1"/>
</dbReference>
<dbReference type="PANTHER" id="PTHR11552:SF147">
    <property type="entry name" value="CHOLINE DEHYDROGENASE, MITOCHONDRIAL"/>
    <property type="match status" value="1"/>
</dbReference>
<dbReference type="AlphaFoldDB" id="A0A939ENW9"/>
<protein>
    <submittedName>
        <fullName evidence="10">Choline dehydrogenase</fullName>
        <ecNumber evidence="10">1.1.99.1</ecNumber>
    </submittedName>
</protein>
<evidence type="ECO:0000256" key="5">
    <source>
        <dbReference type="PIRSR" id="PIRSR000137-2"/>
    </source>
</evidence>
<dbReference type="PIRSF" id="PIRSF000137">
    <property type="entry name" value="Alcohol_oxidase"/>
    <property type="match status" value="1"/>
</dbReference>
<dbReference type="InterPro" id="IPR007867">
    <property type="entry name" value="GMC_OxRtase_C"/>
</dbReference>
<comment type="similarity">
    <text evidence="2 6">Belongs to the GMC oxidoreductase family.</text>
</comment>
<dbReference type="Pfam" id="PF05199">
    <property type="entry name" value="GMC_oxred_C"/>
    <property type="match status" value="1"/>
</dbReference>
<feature type="region of interest" description="Disordered" evidence="7">
    <location>
        <begin position="400"/>
        <end position="422"/>
    </location>
</feature>
<dbReference type="PANTHER" id="PTHR11552">
    <property type="entry name" value="GLUCOSE-METHANOL-CHOLINE GMC OXIDOREDUCTASE"/>
    <property type="match status" value="1"/>
</dbReference>
<evidence type="ECO:0000256" key="4">
    <source>
        <dbReference type="ARBA" id="ARBA00022827"/>
    </source>
</evidence>
<evidence type="ECO:0000256" key="7">
    <source>
        <dbReference type="SAM" id="MobiDB-lite"/>
    </source>
</evidence>
<feature type="binding site" evidence="5">
    <location>
        <position position="83"/>
    </location>
    <ligand>
        <name>FAD</name>
        <dbReference type="ChEBI" id="CHEBI:57692"/>
    </ligand>
</feature>
<evidence type="ECO:0000259" key="8">
    <source>
        <dbReference type="PROSITE" id="PS00623"/>
    </source>
</evidence>
<keyword evidence="10" id="KW-0560">Oxidoreductase</keyword>
<feature type="binding site" evidence="5">
    <location>
        <begin position="91"/>
        <end position="94"/>
    </location>
    <ligand>
        <name>FAD</name>
        <dbReference type="ChEBI" id="CHEBI:57692"/>
    </ligand>
</feature>
<dbReference type="InterPro" id="IPR036188">
    <property type="entry name" value="FAD/NAD-bd_sf"/>
</dbReference>
<organism evidence="10 11">
    <name type="scientific">Roseibium limicola</name>
    <dbReference type="NCBI Taxonomy" id="2816037"/>
    <lineage>
        <taxon>Bacteria</taxon>
        <taxon>Pseudomonadati</taxon>
        <taxon>Pseudomonadota</taxon>
        <taxon>Alphaproteobacteria</taxon>
        <taxon>Hyphomicrobiales</taxon>
        <taxon>Stappiaceae</taxon>
        <taxon>Roseibium</taxon>
    </lineage>
</organism>
<proteinExistence type="inferred from homology"/>
<dbReference type="RefSeq" id="WP_206941621.1">
    <property type="nucleotide sequence ID" value="NZ_JAFLNF010000005.1"/>
</dbReference>
<dbReference type="InterPro" id="IPR012132">
    <property type="entry name" value="GMC_OxRdtase"/>
</dbReference>
<comment type="cofactor">
    <cofactor evidence="1 5">
        <name>FAD</name>
        <dbReference type="ChEBI" id="CHEBI:57692"/>
    </cofactor>
</comment>
<evidence type="ECO:0000256" key="3">
    <source>
        <dbReference type="ARBA" id="ARBA00022630"/>
    </source>
</evidence>
<feature type="domain" description="Glucose-methanol-choline oxidoreductase N-terminal" evidence="8">
    <location>
        <begin position="81"/>
        <end position="104"/>
    </location>
</feature>
<sequence length="540" mass="59215">MTEFDFVVVGAGSAGAVVADRLSENGKYTVCLLEAGGSDRNFWIWMPIGYGKAFYSAPINWMYRTEPDPELDNRSGYWPRGKVLGGSSSINAMVYIRGQHADFDDWRELGNPGWGFSEVLPFFKKMETNDLGADDYRGGSGPQYVSTMRRDLHPLCDVFLDGAQEVGYKFNADFNGADQEGVGLYQNTSKNGFRMSTARAYLGRARKRKNLRVETRALAQRILLKDQKAVGVAYMQNGIAKTVKARKEVILSAGAVNSPQLLMLSGIGSGDALKQHGLDVAVHSPAVGQNLQDHLGLDHLYRSKVPTLNTQLHPWWGKALQGLRYVLTRRGPLSLSVNQAGGFVRTSEKCLRPNMQLYFSPVSYTRAPAGQRPLMNPDPFPGFLLGIQPTRPTSRGDIGLRSADPEDAPLIRPNSLSTEEDRREMIEGSKVMRMIAQSPAMQAVIDEEIVPGPTVQSDEEMLADVRARSSTVFHPVSTCRMGPDPQTNVVDARLRVYGVAGLRVVDASIFPTVTSGNTNAPTIMVGEKASEMILQDHSAG</sequence>
<dbReference type="GO" id="GO:0008812">
    <property type="term" value="F:choline dehydrogenase activity"/>
    <property type="evidence" value="ECO:0007669"/>
    <property type="project" value="UniProtKB-EC"/>
</dbReference>
<dbReference type="Gene3D" id="3.30.560.10">
    <property type="entry name" value="Glucose Oxidase, domain 3"/>
    <property type="match status" value="1"/>
</dbReference>
<comment type="caution">
    <text evidence="10">The sequence shown here is derived from an EMBL/GenBank/DDBJ whole genome shotgun (WGS) entry which is preliminary data.</text>
</comment>
<evidence type="ECO:0000259" key="9">
    <source>
        <dbReference type="PROSITE" id="PS00624"/>
    </source>
</evidence>
<dbReference type="InterPro" id="IPR000172">
    <property type="entry name" value="GMC_OxRdtase_N"/>
</dbReference>
<evidence type="ECO:0000313" key="11">
    <source>
        <dbReference type="Proteomes" id="UP000664779"/>
    </source>
</evidence>
<dbReference type="Gene3D" id="3.50.50.60">
    <property type="entry name" value="FAD/NAD(P)-binding domain"/>
    <property type="match status" value="1"/>
</dbReference>
<dbReference type="EMBL" id="JAFLNF010000005">
    <property type="protein sequence ID" value="MBO0346225.1"/>
    <property type="molecule type" value="Genomic_DNA"/>
</dbReference>
<dbReference type="SUPFAM" id="SSF54373">
    <property type="entry name" value="FAD-linked reductases, C-terminal domain"/>
    <property type="match status" value="1"/>
</dbReference>
<keyword evidence="4 5" id="KW-0274">FAD</keyword>
<keyword evidence="3 6" id="KW-0285">Flavoprotein</keyword>
<dbReference type="Proteomes" id="UP000664779">
    <property type="component" value="Unassembled WGS sequence"/>
</dbReference>
<dbReference type="PROSITE" id="PS00623">
    <property type="entry name" value="GMC_OXRED_1"/>
    <property type="match status" value="1"/>
</dbReference>
<feature type="domain" description="Glucose-methanol-choline oxidoreductase N-terminal" evidence="9">
    <location>
        <begin position="254"/>
        <end position="268"/>
    </location>
</feature>
<evidence type="ECO:0000256" key="2">
    <source>
        <dbReference type="ARBA" id="ARBA00010790"/>
    </source>
</evidence>
<dbReference type="SUPFAM" id="SSF51905">
    <property type="entry name" value="FAD/NAD(P)-binding domain"/>
    <property type="match status" value="1"/>
</dbReference>
<accession>A0A939ENW9</accession>
<name>A0A939ENW9_9HYPH</name>
<keyword evidence="11" id="KW-1185">Reference proteome</keyword>
<dbReference type="EC" id="1.1.99.1" evidence="10"/>
<dbReference type="Pfam" id="PF00732">
    <property type="entry name" value="GMC_oxred_N"/>
    <property type="match status" value="1"/>
</dbReference>
<dbReference type="GO" id="GO:0050660">
    <property type="term" value="F:flavin adenine dinucleotide binding"/>
    <property type="evidence" value="ECO:0007669"/>
    <property type="project" value="InterPro"/>
</dbReference>
<evidence type="ECO:0000313" key="10">
    <source>
        <dbReference type="EMBL" id="MBO0346225.1"/>
    </source>
</evidence>
<reference evidence="10" key="1">
    <citation type="submission" date="2021-03" db="EMBL/GenBank/DDBJ databases">
        <title>Roseibium sp. CAU 1637 isolated from Incheon.</title>
        <authorList>
            <person name="Kim W."/>
        </authorList>
    </citation>
    <scope>NUCLEOTIDE SEQUENCE</scope>
    <source>
        <strain evidence="10">CAU 1637</strain>
    </source>
</reference>
<evidence type="ECO:0000256" key="1">
    <source>
        <dbReference type="ARBA" id="ARBA00001974"/>
    </source>
</evidence>
<dbReference type="PROSITE" id="PS00624">
    <property type="entry name" value="GMC_OXRED_2"/>
    <property type="match status" value="1"/>
</dbReference>
<gene>
    <name evidence="10" type="ORF">J0X15_13410</name>
</gene>
<evidence type="ECO:0000256" key="6">
    <source>
        <dbReference type="RuleBase" id="RU003968"/>
    </source>
</evidence>